<name>A0A836C9N7_9STRA</name>
<organism evidence="1 2">
    <name type="scientific">Tribonema minus</name>
    <dbReference type="NCBI Taxonomy" id="303371"/>
    <lineage>
        <taxon>Eukaryota</taxon>
        <taxon>Sar</taxon>
        <taxon>Stramenopiles</taxon>
        <taxon>Ochrophyta</taxon>
        <taxon>PX clade</taxon>
        <taxon>Xanthophyceae</taxon>
        <taxon>Tribonematales</taxon>
        <taxon>Tribonemataceae</taxon>
        <taxon>Tribonema</taxon>
    </lineage>
</organism>
<comment type="caution">
    <text evidence="1">The sequence shown here is derived from an EMBL/GenBank/DDBJ whole genome shotgun (WGS) entry which is preliminary data.</text>
</comment>
<proteinExistence type="predicted"/>
<keyword evidence="2" id="KW-1185">Reference proteome</keyword>
<protein>
    <submittedName>
        <fullName evidence="1">Uncharacterized protein</fullName>
    </submittedName>
</protein>
<accession>A0A836C9N7</accession>
<dbReference type="AlphaFoldDB" id="A0A836C9N7"/>
<gene>
    <name evidence="1" type="ORF">JKP88DRAFT_273988</name>
</gene>
<dbReference type="Proteomes" id="UP000664859">
    <property type="component" value="Unassembled WGS sequence"/>
</dbReference>
<sequence>MARAIRTPPISAYEALLLYACIGQPHFGLPFIATLNMSAADRPDTERWKARAVLQREYHDVFQARNPLLYAAFITEPGQYTAEALQHYLRETGAKTAVVVVGVAHQGAVESHLCGTQGYAMQLLDVDEQLPAAKRVVVQGPGGSMPRA</sequence>
<dbReference type="EMBL" id="JAFCMP010000525">
    <property type="protein sequence ID" value="KAG5177357.1"/>
    <property type="molecule type" value="Genomic_DNA"/>
</dbReference>
<evidence type="ECO:0000313" key="1">
    <source>
        <dbReference type="EMBL" id="KAG5177357.1"/>
    </source>
</evidence>
<reference evidence="1" key="1">
    <citation type="submission" date="2021-02" db="EMBL/GenBank/DDBJ databases">
        <title>First Annotated Genome of the Yellow-green Alga Tribonema minus.</title>
        <authorList>
            <person name="Mahan K.M."/>
        </authorList>
    </citation>
    <scope>NUCLEOTIDE SEQUENCE</scope>
    <source>
        <strain evidence="1">UTEX B ZZ1240</strain>
    </source>
</reference>
<evidence type="ECO:0000313" key="2">
    <source>
        <dbReference type="Proteomes" id="UP000664859"/>
    </source>
</evidence>